<dbReference type="InterPro" id="IPR050582">
    <property type="entry name" value="HAD-like_SerB"/>
</dbReference>
<gene>
    <name evidence="4" type="ORF">BTO08_21090</name>
</gene>
<keyword evidence="1" id="KW-0479">Metal-binding</keyword>
<dbReference type="Gene3D" id="1.20.1440.100">
    <property type="entry name" value="SG protein - dephosphorylation function"/>
    <property type="match status" value="1"/>
</dbReference>
<dbReference type="RefSeq" id="WP_105062497.1">
    <property type="nucleotide sequence ID" value="NZ_MSCJ01000003.1"/>
</dbReference>
<evidence type="ECO:0000313" key="5">
    <source>
        <dbReference type="Proteomes" id="UP000238730"/>
    </source>
</evidence>
<dbReference type="SUPFAM" id="SSF56784">
    <property type="entry name" value="HAD-like"/>
    <property type="match status" value="1"/>
</dbReference>
<evidence type="ECO:0000256" key="3">
    <source>
        <dbReference type="ARBA" id="ARBA00022842"/>
    </source>
</evidence>
<dbReference type="InterPro" id="IPR006385">
    <property type="entry name" value="HAD_hydro_SerB1"/>
</dbReference>
<dbReference type="NCBIfam" id="TIGR01490">
    <property type="entry name" value="HAD-SF-IB-hyp1"/>
    <property type="match status" value="1"/>
</dbReference>
<dbReference type="InterPro" id="IPR036412">
    <property type="entry name" value="HAD-like_sf"/>
</dbReference>
<dbReference type="Gene3D" id="3.40.50.1000">
    <property type="entry name" value="HAD superfamily/HAD-like"/>
    <property type="match status" value="1"/>
</dbReference>
<dbReference type="CDD" id="cd02612">
    <property type="entry name" value="HAD_PGPPase"/>
    <property type="match status" value="1"/>
</dbReference>
<accession>A0A2S7VKN2</accession>
<protein>
    <submittedName>
        <fullName evidence="4">Hydrolase</fullName>
    </submittedName>
</protein>
<dbReference type="OrthoDB" id="9784466at2"/>
<proteinExistence type="predicted"/>
<evidence type="ECO:0000256" key="1">
    <source>
        <dbReference type="ARBA" id="ARBA00022723"/>
    </source>
</evidence>
<evidence type="ECO:0000313" key="4">
    <source>
        <dbReference type="EMBL" id="PQJ62717.1"/>
    </source>
</evidence>
<sequence length="233" mass="26550">MSLNLEHNIRPCLAIFDLDETLIAADSASLWTTFLVNNLLASSSLEQQEAEMMKAYKKGKLDMESYMHKTLAPLVGKTEQEISALVTRFIEEYISPAVYSDAIKRIEWHKKRGDEIIIVSASSEHLVKPIAKKLGVSHCIAINLETINGVYTGKTCGVLSYREGKITRLESWLAEQSQYFRHYYGYSDSINDLPLLTFVQKPFAVNPDPALALHAQMNEWTIMDWRHDNNILR</sequence>
<comment type="caution">
    <text evidence="4">The sequence shown here is derived from an EMBL/GenBank/DDBJ whole genome shotgun (WGS) entry which is preliminary data.</text>
</comment>
<dbReference type="AlphaFoldDB" id="A0A2S7VKN2"/>
<reference evidence="4 5" key="1">
    <citation type="submission" date="2016-12" db="EMBL/GenBank/DDBJ databases">
        <title>Diversity of luminous bacteria.</title>
        <authorList>
            <person name="Yoshizawa S."/>
            <person name="Kogure K."/>
        </authorList>
    </citation>
    <scope>NUCLEOTIDE SEQUENCE [LARGE SCALE GENOMIC DNA]</scope>
    <source>
        <strain evidence="4 5">LC1-200</strain>
    </source>
</reference>
<dbReference type="GO" id="GO:0046872">
    <property type="term" value="F:metal ion binding"/>
    <property type="evidence" value="ECO:0007669"/>
    <property type="project" value="UniProtKB-KW"/>
</dbReference>
<dbReference type="Pfam" id="PF12710">
    <property type="entry name" value="HAD"/>
    <property type="match status" value="1"/>
</dbReference>
<dbReference type="PANTHER" id="PTHR43344">
    <property type="entry name" value="PHOSPHOSERINE PHOSPHATASE"/>
    <property type="match status" value="1"/>
</dbReference>
<dbReference type="InterPro" id="IPR023214">
    <property type="entry name" value="HAD_sf"/>
</dbReference>
<dbReference type="NCBIfam" id="TIGR01488">
    <property type="entry name" value="HAD-SF-IB"/>
    <property type="match status" value="1"/>
</dbReference>
<evidence type="ECO:0000256" key="2">
    <source>
        <dbReference type="ARBA" id="ARBA00022801"/>
    </source>
</evidence>
<dbReference type="PANTHER" id="PTHR43344:SF13">
    <property type="entry name" value="PHOSPHATASE RV3661-RELATED"/>
    <property type="match status" value="1"/>
</dbReference>
<dbReference type="Proteomes" id="UP000238730">
    <property type="component" value="Unassembled WGS sequence"/>
</dbReference>
<dbReference type="GO" id="GO:0016787">
    <property type="term" value="F:hydrolase activity"/>
    <property type="evidence" value="ECO:0007669"/>
    <property type="project" value="UniProtKB-KW"/>
</dbReference>
<keyword evidence="2 4" id="KW-0378">Hydrolase</keyword>
<dbReference type="EMBL" id="MSCJ01000003">
    <property type="protein sequence ID" value="PQJ62717.1"/>
    <property type="molecule type" value="Genomic_DNA"/>
</dbReference>
<name>A0A2S7VKN2_PHOAN</name>
<organism evidence="4 5">
    <name type="scientific">Photobacterium angustum</name>
    <dbReference type="NCBI Taxonomy" id="661"/>
    <lineage>
        <taxon>Bacteria</taxon>
        <taxon>Pseudomonadati</taxon>
        <taxon>Pseudomonadota</taxon>
        <taxon>Gammaproteobacteria</taxon>
        <taxon>Vibrionales</taxon>
        <taxon>Vibrionaceae</taxon>
        <taxon>Photobacterium</taxon>
    </lineage>
</organism>
<keyword evidence="3" id="KW-0460">Magnesium</keyword>